<accession>I7Z7U5</accession>
<dbReference type="STRING" id="1172194.WQQ_43090"/>
<comment type="caution">
    <text evidence="2">The sequence shown here is derived from an EMBL/GenBank/DDBJ whole genome shotgun (WGS) entry which is preliminary data.</text>
</comment>
<dbReference type="EMBL" id="AKGD01000004">
    <property type="protein sequence ID" value="EIT67874.1"/>
    <property type="molecule type" value="Genomic_DNA"/>
</dbReference>
<feature type="transmembrane region" description="Helical" evidence="1">
    <location>
        <begin position="21"/>
        <end position="40"/>
    </location>
</feature>
<evidence type="ECO:0000313" key="2">
    <source>
        <dbReference type="EMBL" id="EIT67874.1"/>
    </source>
</evidence>
<gene>
    <name evidence="2" type="ORF">WQQ_43090</name>
</gene>
<reference evidence="2 3" key="1">
    <citation type="journal article" date="2012" name="J. Bacteriol.">
        <title>Genome Sequence of n-Alkane-Degrading Hydrocarboniphaga effusa Strain AP103T (ATCC BAA-332T).</title>
        <authorList>
            <person name="Chang H.K."/>
            <person name="Zylstra G.J."/>
            <person name="Chae J.C."/>
        </authorList>
    </citation>
    <scope>NUCLEOTIDE SEQUENCE [LARGE SCALE GENOMIC DNA]</scope>
    <source>
        <strain evidence="2 3">AP103</strain>
    </source>
</reference>
<keyword evidence="3" id="KW-1185">Reference proteome</keyword>
<keyword evidence="1" id="KW-1133">Transmembrane helix</keyword>
<name>I7Z7U5_9GAMM</name>
<sequence length="75" mass="8115">MTRMKQRGASVSNHHRQLRKEIALILAVKLLAIVVLWQLFVSHRQVDVDSAAAGSSVLGEISPATSLSTGSPHDQ</sequence>
<protein>
    <submittedName>
        <fullName evidence="2">Uncharacterized protein</fullName>
    </submittedName>
</protein>
<dbReference type="Proteomes" id="UP000003704">
    <property type="component" value="Unassembled WGS sequence"/>
</dbReference>
<dbReference type="AlphaFoldDB" id="I7Z7U5"/>
<proteinExistence type="predicted"/>
<keyword evidence="1" id="KW-0472">Membrane</keyword>
<organism evidence="2 3">
    <name type="scientific">Hydrocarboniphaga effusa AP103</name>
    <dbReference type="NCBI Taxonomy" id="1172194"/>
    <lineage>
        <taxon>Bacteria</taxon>
        <taxon>Pseudomonadati</taxon>
        <taxon>Pseudomonadota</taxon>
        <taxon>Gammaproteobacteria</taxon>
        <taxon>Nevskiales</taxon>
        <taxon>Nevskiaceae</taxon>
        <taxon>Hydrocarboniphaga</taxon>
    </lineage>
</organism>
<dbReference type="InterPro" id="IPR054636">
    <property type="entry name" value="CydP"/>
</dbReference>
<evidence type="ECO:0000256" key="1">
    <source>
        <dbReference type="SAM" id="Phobius"/>
    </source>
</evidence>
<dbReference type="NCBIfam" id="NF045611">
    <property type="entry name" value="small_CydP"/>
    <property type="match status" value="1"/>
</dbReference>
<keyword evidence="1" id="KW-0812">Transmembrane</keyword>
<evidence type="ECO:0000313" key="3">
    <source>
        <dbReference type="Proteomes" id="UP000003704"/>
    </source>
</evidence>